<protein>
    <submittedName>
        <fullName evidence="7">Spermidine synthase</fullName>
    </submittedName>
</protein>
<dbReference type="InterPro" id="IPR029063">
    <property type="entry name" value="SAM-dependent_MTases_sf"/>
</dbReference>
<organism evidence="7 8">
    <name type="scientific">Kouleothrix aurantiaca</name>
    <dbReference type="NCBI Taxonomy" id="186479"/>
    <lineage>
        <taxon>Bacteria</taxon>
        <taxon>Bacillati</taxon>
        <taxon>Chloroflexota</taxon>
        <taxon>Chloroflexia</taxon>
        <taxon>Chloroflexales</taxon>
        <taxon>Roseiflexineae</taxon>
        <taxon>Roseiflexaceae</taxon>
        <taxon>Kouleothrix</taxon>
    </lineage>
</organism>
<feature type="transmembrane region" description="Helical" evidence="5">
    <location>
        <begin position="23"/>
        <end position="43"/>
    </location>
</feature>
<evidence type="ECO:0000313" key="8">
    <source>
        <dbReference type="Proteomes" id="UP000050509"/>
    </source>
</evidence>
<feature type="domain" description="PABS" evidence="6">
    <location>
        <begin position="354"/>
        <end position="501"/>
    </location>
</feature>
<dbReference type="Gene3D" id="3.40.50.150">
    <property type="entry name" value="Vaccinia Virus protein VP39"/>
    <property type="match status" value="1"/>
</dbReference>
<dbReference type="CDD" id="cd02440">
    <property type="entry name" value="AdoMet_MTases"/>
    <property type="match status" value="1"/>
</dbReference>
<dbReference type="NCBIfam" id="NF037959">
    <property type="entry name" value="MFS_SpdSyn"/>
    <property type="match status" value="1"/>
</dbReference>
<feature type="active site" description="Proton acceptor" evidence="4">
    <location>
        <position position="410"/>
    </location>
</feature>
<feature type="transmembrane region" description="Helical" evidence="5">
    <location>
        <begin position="221"/>
        <end position="237"/>
    </location>
</feature>
<dbReference type="Proteomes" id="UP000050509">
    <property type="component" value="Unassembled WGS sequence"/>
</dbReference>
<dbReference type="GO" id="GO:0006596">
    <property type="term" value="P:polyamine biosynthetic process"/>
    <property type="evidence" value="ECO:0007669"/>
    <property type="project" value="UniProtKB-UniRule"/>
</dbReference>
<gene>
    <name evidence="7" type="ORF">SE17_03200</name>
</gene>
<evidence type="ECO:0000256" key="4">
    <source>
        <dbReference type="PROSITE-ProRule" id="PRU00354"/>
    </source>
</evidence>
<keyword evidence="5" id="KW-1133">Transmembrane helix</keyword>
<feature type="transmembrane region" description="Helical" evidence="5">
    <location>
        <begin position="188"/>
        <end position="214"/>
    </location>
</feature>
<dbReference type="PANTHER" id="PTHR43317">
    <property type="entry name" value="THERMOSPERMINE SYNTHASE ACAULIS5"/>
    <property type="match status" value="1"/>
</dbReference>
<dbReference type="SUPFAM" id="SSF53335">
    <property type="entry name" value="S-adenosyl-L-methionine-dependent methyltransferases"/>
    <property type="match status" value="1"/>
</dbReference>
<dbReference type="GO" id="GO:0016740">
    <property type="term" value="F:transferase activity"/>
    <property type="evidence" value="ECO:0007669"/>
    <property type="project" value="UniProtKB-UniRule"/>
</dbReference>
<name>A0A0N8PT48_9CHLR</name>
<evidence type="ECO:0000259" key="6">
    <source>
        <dbReference type="PROSITE" id="PS51006"/>
    </source>
</evidence>
<evidence type="ECO:0000256" key="5">
    <source>
        <dbReference type="SAM" id="Phobius"/>
    </source>
</evidence>
<feature type="transmembrane region" description="Helical" evidence="5">
    <location>
        <begin position="158"/>
        <end position="182"/>
    </location>
</feature>
<dbReference type="PROSITE" id="PS51006">
    <property type="entry name" value="PABS_2"/>
    <property type="match status" value="1"/>
</dbReference>
<evidence type="ECO:0000256" key="1">
    <source>
        <dbReference type="ARBA" id="ARBA00007867"/>
    </source>
</evidence>
<evidence type="ECO:0000313" key="7">
    <source>
        <dbReference type="EMBL" id="KPV54525.1"/>
    </source>
</evidence>
<feature type="transmembrane region" description="Helical" evidence="5">
    <location>
        <begin position="116"/>
        <end position="146"/>
    </location>
</feature>
<comment type="similarity">
    <text evidence="1">Belongs to the spermidine/spermine synthase family.</text>
</comment>
<dbReference type="InterPro" id="IPR030374">
    <property type="entry name" value="PABS"/>
</dbReference>
<evidence type="ECO:0000256" key="3">
    <source>
        <dbReference type="ARBA" id="ARBA00023115"/>
    </source>
</evidence>
<keyword evidence="3 4" id="KW-0620">Polyamine biosynthesis</keyword>
<keyword evidence="5" id="KW-0472">Membrane</keyword>
<dbReference type="AlphaFoldDB" id="A0A0N8PT48"/>
<reference evidence="7 8" key="1">
    <citation type="submission" date="2015-09" db="EMBL/GenBank/DDBJ databases">
        <title>Draft genome sequence of Kouleothrix aurantiaca JCM 19913.</title>
        <authorList>
            <person name="Hemp J."/>
        </authorList>
    </citation>
    <scope>NUCLEOTIDE SEQUENCE [LARGE SCALE GENOMIC DNA]</scope>
    <source>
        <strain evidence="7 8">COM-B</strain>
    </source>
</reference>
<evidence type="ECO:0000256" key="2">
    <source>
        <dbReference type="ARBA" id="ARBA00022679"/>
    </source>
</evidence>
<feature type="transmembrane region" description="Helical" evidence="5">
    <location>
        <begin position="87"/>
        <end position="110"/>
    </location>
</feature>
<dbReference type="PATRIC" id="fig|186479.3.peg.8296"/>
<sequence>MERESATQSIPAQRDVVVRSSRFLLLVVFFAGIGTLGIEMVASRLLAPYFGTSQPIWAAVIGLTLVYLAIGYRLGGSLADRRPDERTLYQVIVWAGLLTGFIPLLSAPILRFAQQALAQFLVGGFLGALFGVLVLFSLPVILMAMVSPFAVRLQLKRVEAGVAVAGSVAGALSALSTVGSIVGTFLAALYLIPAIGTTRTIYLIAVFLIITGLLGLRDWRYLLPLLIVAGLFYYTTATRDSIKSADCLGCVLVAEEESAYNYLQVATRETPRGMTVNLIMNEGQAIQSIRNTRFEETGDPLDLLTGGGPWDYFAVAPYFVPDRDPSAVASLAMLGSATGTVPAQFLATYGPRTRIDAVEIDPRIIALGREYFGMRDSAVATDYPNYRVHAQDARYWLTTNQGAYDVIGLDAYRQPYVPFHLTTVEFFELVRSRLTPDGVAVVNAGKGVGGDDRLGQALASTMREVFPQVFIIDTAGFANQIVVGVNRPVGDGVANFQANYARMQNPTLRAVMDWSLRLGSAPIREFRIETARYAPFTDDRAPVEQLIDTLIFDAALGKQ</sequence>
<dbReference type="EMBL" id="LJCR01000044">
    <property type="protein sequence ID" value="KPV54525.1"/>
    <property type="molecule type" value="Genomic_DNA"/>
</dbReference>
<feature type="transmembrane region" description="Helical" evidence="5">
    <location>
        <begin position="55"/>
        <end position="75"/>
    </location>
</feature>
<dbReference type="Pfam" id="PF01564">
    <property type="entry name" value="Spermine_synth"/>
    <property type="match status" value="1"/>
</dbReference>
<dbReference type="SUPFAM" id="SSF103473">
    <property type="entry name" value="MFS general substrate transporter"/>
    <property type="match status" value="1"/>
</dbReference>
<dbReference type="PANTHER" id="PTHR43317:SF1">
    <property type="entry name" value="THERMOSPERMINE SYNTHASE ACAULIS5"/>
    <property type="match status" value="1"/>
</dbReference>
<proteinExistence type="inferred from homology"/>
<keyword evidence="5" id="KW-0812">Transmembrane</keyword>
<keyword evidence="8" id="KW-1185">Reference proteome</keyword>
<accession>A0A0N8PT48</accession>
<dbReference type="InterPro" id="IPR036259">
    <property type="entry name" value="MFS_trans_sf"/>
</dbReference>
<keyword evidence="2 4" id="KW-0808">Transferase</keyword>
<comment type="caution">
    <text evidence="7">The sequence shown here is derived from an EMBL/GenBank/DDBJ whole genome shotgun (WGS) entry which is preliminary data.</text>
</comment>